<feature type="signal peptide" evidence="1">
    <location>
        <begin position="1"/>
        <end position="28"/>
    </location>
</feature>
<dbReference type="EMBL" id="FNAQ01000001">
    <property type="protein sequence ID" value="SDD76869.1"/>
    <property type="molecule type" value="Genomic_DNA"/>
</dbReference>
<dbReference type="Proteomes" id="UP000243205">
    <property type="component" value="Unassembled WGS sequence"/>
</dbReference>
<dbReference type="STRING" id="57664.SAMN05661003_101253"/>
<protein>
    <recommendedName>
        <fullName evidence="4">MetA-pathway of phenol degradation</fullName>
    </recommendedName>
</protein>
<proteinExistence type="predicted"/>
<evidence type="ECO:0000256" key="1">
    <source>
        <dbReference type="SAM" id="SignalP"/>
    </source>
</evidence>
<keyword evidence="1" id="KW-0732">Signal</keyword>
<name>A0A1G6XF93_9BACT</name>
<dbReference type="RefSeq" id="WP_143012059.1">
    <property type="nucleotide sequence ID" value="NZ_FNAQ01000001.1"/>
</dbReference>
<dbReference type="OrthoDB" id="5297564at2"/>
<evidence type="ECO:0000313" key="3">
    <source>
        <dbReference type="Proteomes" id="UP000243205"/>
    </source>
</evidence>
<gene>
    <name evidence="2" type="ORF">SAMN05661003_101253</name>
</gene>
<keyword evidence="3" id="KW-1185">Reference proteome</keyword>
<feature type="chain" id="PRO_5017246243" description="MetA-pathway of phenol degradation" evidence="1">
    <location>
        <begin position="29"/>
        <end position="317"/>
    </location>
</feature>
<dbReference type="AlphaFoldDB" id="A0A1G6XF93"/>
<reference evidence="3" key="1">
    <citation type="submission" date="2016-10" db="EMBL/GenBank/DDBJ databases">
        <authorList>
            <person name="Varghese N."/>
            <person name="Submissions S."/>
        </authorList>
    </citation>
    <scope>NUCLEOTIDE SEQUENCE [LARGE SCALE GENOMIC DNA]</scope>
    <source>
        <strain evidence="3">DSM 8987</strain>
    </source>
</reference>
<evidence type="ECO:0000313" key="2">
    <source>
        <dbReference type="EMBL" id="SDD76869.1"/>
    </source>
</evidence>
<evidence type="ECO:0008006" key="4">
    <source>
        <dbReference type="Google" id="ProtNLM"/>
    </source>
</evidence>
<accession>A0A1G6XF93</accession>
<sequence length="317" mass="35827">MKQSPHRMARLLSLTLLLLLCASSSLWAGAWTQPKGKLYTRLAYSEYEANRYFYQDGTTKAFAPNDVFKNQRRDFDYDEQTWSFYSEYGLLEDLTLIGSFDYKETEWTYQERGRKLVNGVMTTFSNGVDKTAKTSGLADINVGLRYRLLALDAGALSLQALYKSGEAYDEKDQDLATDIQLGDGQDDIDVRLQFGHSLYPLLPGYFNVEAGYRWRTQQYADEFVYLLEAGFDLSRALYVRTKLDGNAHVGNGDSGPTGKFTEVDSNPYETDLGKLEITLGYKLLPQLMLEASYFNELYGASTTKGETWSLALAASLF</sequence>
<organism evidence="2 3">
    <name type="scientific">Desulfuromonas thiophila</name>
    <dbReference type="NCBI Taxonomy" id="57664"/>
    <lineage>
        <taxon>Bacteria</taxon>
        <taxon>Pseudomonadati</taxon>
        <taxon>Thermodesulfobacteriota</taxon>
        <taxon>Desulfuromonadia</taxon>
        <taxon>Desulfuromonadales</taxon>
        <taxon>Desulfuromonadaceae</taxon>
        <taxon>Desulfuromonas</taxon>
    </lineage>
</organism>